<dbReference type="OrthoDB" id="5292475at2"/>
<evidence type="ECO:0000256" key="2">
    <source>
        <dbReference type="ARBA" id="ARBA00022741"/>
    </source>
</evidence>
<dbReference type="PANTHER" id="PTHR42794">
    <property type="entry name" value="HEMIN IMPORT ATP-BINDING PROTEIN HMUV"/>
    <property type="match status" value="1"/>
</dbReference>
<dbReference type="NCBIfam" id="NF010068">
    <property type="entry name" value="PRK13548.1"/>
    <property type="match status" value="1"/>
</dbReference>
<evidence type="ECO:0000256" key="5">
    <source>
        <dbReference type="ARBA" id="ARBA00037066"/>
    </source>
</evidence>
<evidence type="ECO:0000313" key="7">
    <source>
        <dbReference type="EMBL" id="SET43285.1"/>
    </source>
</evidence>
<gene>
    <name evidence="7" type="ORF">SAMN02583745_02346</name>
</gene>
<dbReference type="SUPFAM" id="SSF52540">
    <property type="entry name" value="P-loop containing nucleoside triphosphate hydrolases"/>
    <property type="match status" value="1"/>
</dbReference>
<keyword evidence="2" id="KW-0547">Nucleotide-binding</keyword>
<keyword evidence="8" id="KW-1185">Reference proteome</keyword>
<dbReference type="RefSeq" id="WP_093321316.1">
    <property type="nucleotide sequence ID" value="NZ_FOHV01000025.1"/>
</dbReference>
<dbReference type="CDD" id="cd03214">
    <property type="entry name" value="ABC_Iron-Siderophores_B12_Hemin"/>
    <property type="match status" value="1"/>
</dbReference>
<evidence type="ECO:0000256" key="1">
    <source>
        <dbReference type="ARBA" id="ARBA00022448"/>
    </source>
</evidence>
<reference evidence="8" key="1">
    <citation type="submission" date="2016-10" db="EMBL/GenBank/DDBJ databases">
        <authorList>
            <person name="Varghese N."/>
            <person name="Submissions S."/>
        </authorList>
    </citation>
    <scope>NUCLEOTIDE SEQUENCE [LARGE SCALE GENOMIC DNA]</scope>
    <source>
        <strain evidence="8">DSM 18579</strain>
    </source>
</reference>
<dbReference type="SMART" id="SM00382">
    <property type="entry name" value="AAA"/>
    <property type="match status" value="1"/>
</dbReference>
<evidence type="ECO:0000313" key="8">
    <source>
        <dbReference type="Proteomes" id="UP000242642"/>
    </source>
</evidence>
<keyword evidence="3 7" id="KW-0067">ATP-binding</keyword>
<dbReference type="GO" id="GO:0016887">
    <property type="term" value="F:ATP hydrolysis activity"/>
    <property type="evidence" value="ECO:0007669"/>
    <property type="project" value="InterPro"/>
</dbReference>
<dbReference type="GO" id="GO:0005524">
    <property type="term" value="F:ATP binding"/>
    <property type="evidence" value="ECO:0007669"/>
    <property type="project" value="UniProtKB-KW"/>
</dbReference>
<dbReference type="InterPro" id="IPR003439">
    <property type="entry name" value="ABC_transporter-like_ATP-bd"/>
</dbReference>
<dbReference type="InterPro" id="IPR003593">
    <property type="entry name" value="AAA+_ATPase"/>
</dbReference>
<dbReference type="InterPro" id="IPR027417">
    <property type="entry name" value="P-loop_NTPase"/>
</dbReference>
<dbReference type="Gene3D" id="3.40.50.300">
    <property type="entry name" value="P-loop containing nucleotide triphosphate hydrolases"/>
    <property type="match status" value="1"/>
</dbReference>
<evidence type="ECO:0000256" key="3">
    <source>
        <dbReference type="ARBA" id="ARBA00022840"/>
    </source>
</evidence>
<accession>A0A1I0EDF5</accession>
<keyword evidence="1" id="KW-0813">Transport</keyword>
<dbReference type="STRING" id="1123402.SAMN02583745_02346"/>
<dbReference type="PROSITE" id="PS50893">
    <property type="entry name" value="ABC_TRANSPORTER_2"/>
    <property type="match status" value="1"/>
</dbReference>
<feature type="domain" description="ABC transporter" evidence="6">
    <location>
        <begin position="11"/>
        <end position="260"/>
    </location>
</feature>
<keyword evidence="4" id="KW-1278">Translocase</keyword>
<name>A0A1I0EDF5_9GAMM</name>
<sequence length="279" mass="31524">MENSLEKAIWLKANQLSFKIGSKYLLKDINLSIENGEFVGILGPNGAGKSTLIKLLSGFLKPFEGEIFINEKKINEYPLAKLAQLRAVMQQHLSMNIGFNVIDVILFGQVSIKSTSSSLMLDTHYHSLKTDSALIEIIELTECNALLNRNIQSLSGGEQQRVHLARTLYQIWSNTSDMVGIFLDEPTSALDLYYQQNLLRLLKNIAKEKKIAICAILHDVNLAALYADRLIVLNNGVVKLDAPPHFVLTHPEFFNWYRLDGGITYHTEHQSIPQIYLKR</sequence>
<organism evidence="7 8">
    <name type="scientific">Thorsellia anophelis DSM 18579</name>
    <dbReference type="NCBI Taxonomy" id="1123402"/>
    <lineage>
        <taxon>Bacteria</taxon>
        <taxon>Pseudomonadati</taxon>
        <taxon>Pseudomonadota</taxon>
        <taxon>Gammaproteobacteria</taxon>
        <taxon>Enterobacterales</taxon>
        <taxon>Thorselliaceae</taxon>
        <taxon>Thorsellia</taxon>
    </lineage>
</organism>
<evidence type="ECO:0000256" key="4">
    <source>
        <dbReference type="ARBA" id="ARBA00022967"/>
    </source>
</evidence>
<dbReference type="EMBL" id="FOHV01000025">
    <property type="protein sequence ID" value="SET43285.1"/>
    <property type="molecule type" value="Genomic_DNA"/>
</dbReference>
<dbReference type="Pfam" id="PF00005">
    <property type="entry name" value="ABC_tran"/>
    <property type="match status" value="1"/>
</dbReference>
<dbReference type="AlphaFoldDB" id="A0A1I0EDF5"/>
<dbReference type="PANTHER" id="PTHR42794:SF1">
    <property type="entry name" value="HEMIN IMPORT ATP-BINDING PROTEIN HMUV"/>
    <property type="match status" value="1"/>
</dbReference>
<comment type="function">
    <text evidence="5">Part of the ABC transporter complex HmuTUV involved in hemin import. Responsible for energy coupling to the transport system.</text>
</comment>
<evidence type="ECO:0000259" key="6">
    <source>
        <dbReference type="PROSITE" id="PS50893"/>
    </source>
</evidence>
<dbReference type="Proteomes" id="UP000242642">
    <property type="component" value="Unassembled WGS sequence"/>
</dbReference>
<proteinExistence type="predicted"/>
<protein>
    <submittedName>
        <fullName evidence="7">Iron complex transport system ATP-binding protein</fullName>
    </submittedName>
</protein>